<dbReference type="Proteomes" id="UP001500305">
    <property type="component" value="Unassembled WGS sequence"/>
</dbReference>
<organism evidence="3 4">
    <name type="scientific">Kitasatospora cystarginea</name>
    <dbReference type="NCBI Taxonomy" id="58350"/>
    <lineage>
        <taxon>Bacteria</taxon>
        <taxon>Bacillati</taxon>
        <taxon>Actinomycetota</taxon>
        <taxon>Actinomycetes</taxon>
        <taxon>Kitasatosporales</taxon>
        <taxon>Streptomycetaceae</taxon>
        <taxon>Kitasatospora</taxon>
    </lineage>
</organism>
<reference evidence="4" key="1">
    <citation type="journal article" date="2019" name="Int. J. Syst. Evol. Microbiol.">
        <title>The Global Catalogue of Microorganisms (GCM) 10K type strain sequencing project: providing services to taxonomists for standard genome sequencing and annotation.</title>
        <authorList>
            <consortium name="The Broad Institute Genomics Platform"/>
            <consortium name="The Broad Institute Genome Sequencing Center for Infectious Disease"/>
            <person name="Wu L."/>
            <person name="Ma J."/>
        </authorList>
    </citation>
    <scope>NUCLEOTIDE SEQUENCE [LARGE SCALE GENOMIC DNA]</scope>
    <source>
        <strain evidence="4">JCM 7356</strain>
    </source>
</reference>
<dbReference type="EMBL" id="BAAATR010000019">
    <property type="protein sequence ID" value="GAA2254961.1"/>
    <property type="molecule type" value="Genomic_DNA"/>
</dbReference>
<feature type="transmembrane region" description="Helical" evidence="2">
    <location>
        <begin position="418"/>
        <end position="438"/>
    </location>
</feature>
<accession>A0ABP5R907</accession>
<feature type="transmembrane region" description="Helical" evidence="2">
    <location>
        <begin position="117"/>
        <end position="138"/>
    </location>
</feature>
<feature type="region of interest" description="Disordered" evidence="1">
    <location>
        <begin position="338"/>
        <end position="372"/>
    </location>
</feature>
<evidence type="ECO:0000313" key="3">
    <source>
        <dbReference type="EMBL" id="GAA2254961.1"/>
    </source>
</evidence>
<keyword evidence="2" id="KW-0812">Transmembrane</keyword>
<feature type="transmembrane region" description="Helical" evidence="2">
    <location>
        <begin position="381"/>
        <end position="406"/>
    </location>
</feature>
<feature type="transmembrane region" description="Helical" evidence="2">
    <location>
        <begin position="306"/>
        <end position="328"/>
    </location>
</feature>
<feature type="transmembrane region" description="Helical" evidence="2">
    <location>
        <begin position="150"/>
        <end position="170"/>
    </location>
</feature>
<keyword evidence="2" id="KW-0472">Membrane</keyword>
<feature type="transmembrane region" description="Helical" evidence="2">
    <location>
        <begin position="21"/>
        <end position="49"/>
    </location>
</feature>
<sequence length="485" mass="49264">MTQLMGRPMLDVPGELGARPVIADLLTGVRVGLVTLAAIGVPVLGLWVLTPYADDTPSGAGRLVCALWLLGHGGPLTDADQMTQVTLTPLLPTLFTVTLLYRTGAHVGRRQPVQWRAPLMVCAGYLGVAVAVVSGCAGEGPFRSRPAYDMVAVAVLAAAALLSGTVIGGARPECGWWPARSGVRSRTWLPSWAVPTGGGPAIRRAAAAGGSGLVAAGGLLLLAALLTGLGATGRSARAVDESMAGYAGLLVACLLLLPNAVLWAASYTLGPGFAVGTGTAVAPTGTRLGPLPDFPLFALLPEAGGAGWRLAACALPLFAGVVPAVLIGRAAAGERSWRPARGGTAVQDEEGRPEPEPVAGVATGAETGTDARPWHPVATAVAALGSALLTGAGAALCAWLSGGALAGGRMSELGPVPWLAGPAAAGWLAAVTLPGALLGRWWLTRGTAPTWWGRCTTVARRRAALTRLALHRTLTRAADRLPPRR</sequence>
<dbReference type="Pfam" id="PF19877">
    <property type="entry name" value="DUF6350"/>
    <property type="match status" value="1"/>
</dbReference>
<evidence type="ECO:0000256" key="1">
    <source>
        <dbReference type="SAM" id="MobiDB-lite"/>
    </source>
</evidence>
<proteinExistence type="predicted"/>
<feature type="transmembrane region" description="Helical" evidence="2">
    <location>
        <begin position="213"/>
        <end position="231"/>
    </location>
</feature>
<protein>
    <recommendedName>
        <fullName evidence="5">Integral membrane protein</fullName>
    </recommendedName>
</protein>
<name>A0ABP5R907_9ACTN</name>
<dbReference type="RefSeq" id="WP_344638118.1">
    <property type="nucleotide sequence ID" value="NZ_BAAATR010000019.1"/>
</dbReference>
<evidence type="ECO:0000313" key="4">
    <source>
        <dbReference type="Proteomes" id="UP001500305"/>
    </source>
</evidence>
<keyword evidence="4" id="KW-1185">Reference proteome</keyword>
<evidence type="ECO:0000256" key="2">
    <source>
        <dbReference type="SAM" id="Phobius"/>
    </source>
</evidence>
<evidence type="ECO:0008006" key="5">
    <source>
        <dbReference type="Google" id="ProtNLM"/>
    </source>
</evidence>
<dbReference type="InterPro" id="IPR045931">
    <property type="entry name" value="DUF6350"/>
</dbReference>
<feature type="transmembrane region" description="Helical" evidence="2">
    <location>
        <begin position="243"/>
        <end position="265"/>
    </location>
</feature>
<comment type="caution">
    <text evidence="3">The sequence shown here is derived from an EMBL/GenBank/DDBJ whole genome shotgun (WGS) entry which is preliminary data.</text>
</comment>
<keyword evidence="2" id="KW-1133">Transmembrane helix</keyword>
<gene>
    <name evidence="3" type="ORF">GCM10010430_43420</name>
</gene>